<evidence type="ECO:0000313" key="3">
    <source>
        <dbReference type="EMBL" id="KAK4098442.1"/>
    </source>
</evidence>
<proteinExistence type="predicted"/>
<reference evidence="3" key="1">
    <citation type="journal article" date="2023" name="Mol. Phylogenet. Evol.">
        <title>Genome-scale phylogeny and comparative genomics of the fungal order Sordariales.</title>
        <authorList>
            <person name="Hensen N."/>
            <person name="Bonometti L."/>
            <person name="Westerberg I."/>
            <person name="Brannstrom I.O."/>
            <person name="Guillou S."/>
            <person name="Cros-Aarteil S."/>
            <person name="Calhoun S."/>
            <person name="Haridas S."/>
            <person name="Kuo A."/>
            <person name="Mondo S."/>
            <person name="Pangilinan J."/>
            <person name="Riley R."/>
            <person name="LaButti K."/>
            <person name="Andreopoulos B."/>
            <person name="Lipzen A."/>
            <person name="Chen C."/>
            <person name="Yan M."/>
            <person name="Daum C."/>
            <person name="Ng V."/>
            <person name="Clum A."/>
            <person name="Steindorff A."/>
            <person name="Ohm R.A."/>
            <person name="Martin F."/>
            <person name="Silar P."/>
            <person name="Natvig D.O."/>
            <person name="Lalanne C."/>
            <person name="Gautier V."/>
            <person name="Ament-Velasquez S.L."/>
            <person name="Kruys A."/>
            <person name="Hutchinson M.I."/>
            <person name="Powell A.J."/>
            <person name="Barry K."/>
            <person name="Miller A.N."/>
            <person name="Grigoriev I.V."/>
            <person name="Debuchy R."/>
            <person name="Gladieux P."/>
            <person name="Hiltunen Thoren M."/>
            <person name="Johannesson H."/>
        </authorList>
    </citation>
    <scope>NUCLEOTIDE SEQUENCE</scope>
    <source>
        <strain evidence="3">CBS 757.83</strain>
    </source>
</reference>
<evidence type="ECO:0000313" key="4">
    <source>
        <dbReference type="Proteomes" id="UP001305647"/>
    </source>
</evidence>
<dbReference type="AlphaFoldDB" id="A0AAN6SZE2"/>
<dbReference type="EMBL" id="MU863659">
    <property type="protein sequence ID" value="KAK4098442.1"/>
    <property type="molecule type" value="Genomic_DNA"/>
</dbReference>
<gene>
    <name evidence="3" type="ORF">N658DRAFT_518049</name>
</gene>
<evidence type="ECO:0000256" key="2">
    <source>
        <dbReference type="SAM" id="MobiDB-lite"/>
    </source>
</evidence>
<reference evidence="3" key="2">
    <citation type="submission" date="2023-05" db="EMBL/GenBank/DDBJ databases">
        <authorList>
            <consortium name="Lawrence Berkeley National Laboratory"/>
            <person name="Steindorff A."/>
            <person name="Hensen N."/>
            <person name="Bonometti L."/>
            <person name="Westerberg I."/>
            <person name="Brannstrom I.O."/>
            <person name="Guillou S."/>
            <person name="Cros-Aarteil S."/>
            <person name="Calhoun S."/>
            <person name="Haridas S."/>
            <person name="Kuo A."/>
            <person name="Mondo S."/>
            <person name="Pangilinan J."/>
            <person name="Riley R."/>
            <person name="Labutti K."/>
            <person name="Andreopoulos B."/>
            <person name="Lipzen A."/>
            <person name="Chen C."/>
            <person name="Yanf M."/>
            <person name="Daum C."/>
            <person name="Ng V."/>
            <person name="Clum A."/>
            <person name="Ohm R."/>
            <person name="Martin F."/>
            <person name="Silar P."/>
            <person name="Natvig D."/>
            <person name="Lalanne C."/>
            <person name="Gautier V."/>
            <person name="Ament-Velasquez S.L."/>
            <person name="Kruys A."/>
            <person name="Hutchinson M.I."/>
            <person name="Powell A.J."/>
            <person name="Barry K."/>
            <person name="Miller A.N."/>
            <person name="Grigoriev I.V."/>
            <person name="Debuchy R."/>
            <person name="Gladieux P."/>
            <person name="Thoren M.H."/>
            <person name="Johannesson H."/>
        </authorList>
    </citation>
    <scope>NUCLEOTIDE SEQUENCE</scope>
    <source>
        <strain evidence="3">CBS 757.83</strain>
    </source>
</reference>
<feature type="region of interest" description="Disordered" evidence="2">
    <location>
        <begin position="1"/>
        <end position="20"/>
    </location>
</feature>
<organism evidence="3 4">
    <name type="scientific">Parathielavia hyrcaniae</name>
    <dbReference type="NCBI Taxonomy" id="113614"/>
    <lineage>
        <taxon>Eukaryota</taxon>
        <taxon>Fungi</taxon>
        <taxon>Dikarya</taxon>
        <taxon>Ascomycota</taxon>
        <taxon>Pezizomycotina</taxon>
        <taxon>Sordariomycetes</taxon>
        <taxon>Sordariomycetidae</taxon>
        <taxon>Sordariales</taxon>
        <taxon>Chaetomiaceae</taxon>
        <taxon>Parathielavia</taxon>
    </lineage>
</organism>
<feature type="coiled-coil region" evidence="1">
    <location>
        <begin position="307"/>
        <end position="345"/>
    </location>
</feature>
<dbReference type="Proteomes" id="UP001305647">
    <property type="component" value="Unassembled WGS sequence"/>
</dbReference>
<keyword evidence="4" id="KW-1185">Reference proteome</keyword>
<name>A0AAN6SZE2_9PEZI</name>
<evidence type="ECO:0000256" key="1">
    <source>
        <dbReference type="SAM" id="Coils"/>
    </source>
</evidence>
<sequence>MASKTTSDSPALPASPTSSENERHAELVWLDVSTIDEILNFIVSSRQIGTESIIGFHWQASQMDDLSGQLDARLLELDQPSIRRFEYDYESETVYLDIMKESPFHYQVQAGLRDHLKDCLAKLLVTTDNTEIRQLIQSAKEQGTASIEYEDKLCKQADVSFGQAGTLPSLVCERKARQYIDSSDGNIRAVLILDLQYPGMKKAWVSLLAADDSPSHWILHHELYHDDDLDQQPVGQVDLYLSDFVGLAGLSVDYCRPSTAELAAGITRNPTITLTFERLRAIFRRARFLHAATKFTAEVGDEEENPYEEVERRLAEERVEMERRVAEAERRVTEAEQRLVEERIKAERRVTEACTKDRAELERHMTAEVERRVAAQIALRVAGGRSEAE</sequence>
<protein>
    <submittedName>
        <fullName evidence="3">Uncharacterized protein</fullName>
    </submittedName>
</protein>
<feature type="compositionally biased region" description="Polar residues" evidence="2">
    <location>
        <begin position="1"/>
        <end position="19"/>
    </location>
</feature>
<comment type="caution">
    <text evidence="3">The sequence shown here is derived from an EMBL/GenBank/DDBJ whole genome shotgun (WGS) entry which is preliminary data.</text>
</comment>
<keyword evidence="1" id="KW-0175">Coiled coil</keyword>
<accession>A0AAN6SZE2</accession>